<dbReference type="InterPro" id="IPR027417">
    <property type="entry name" value="P-loop_NTPase"/>
</dbReference>
<dbReference type="SUPFAM" id="SSF52540">
    <property type="entry name" value="P-loop containing nucleoside triphosphate hydrolases"/>
    <property type="match status" value="1"/>
</dbReference>
<evidence type="ECO:0008006" key="3">
    <source>
        <dbReference type="Google" id="ProtNLM"/>
    </source>
</evidence>
<dbReference type="AlphaFoldDB" id="A0A0C9TK26"/>
<evidence type="ECO:0000313" key="2">
    <source>
        <dbReference type="Proteomes" id="UP000054279"/>
    </source>
</evidence>
<dbReference type="Gene3D" id="3.40.50.300">
    <property type="entry name" value="P-loop containing nucleotide triphosphate hydrolases"/>
    <property type="match status" value="1"/>
</dbReference>
<organism evidence="1 2">
    <name type="scientific">Sphaerobolus stellatus (strain SS14)</name>
    <dbReference type="NCBI Taxonomy" id="990650"/>
    <lineage>
        <taxon>Eukaryota</taxon>
        <taxon>Fungi</taxon>
        <taxon>Dikarya</taxon>
        <taxon>Basidiomycota</taxon>
        <taxon>Agaricomycotina</taxon>
        <taxon>Agaricomycetes</taxon>
        <taxon>Phallomycetidae</taxon>
        <taxon>Geastrales</taxon>
        <taxon>Sphaerobolaceae</taxon>
        <taxon>Sphaerobolus</taxon>
    </lineage>
</organism>
<feature type="non-terminal residue" evidence="1">
    <location>
        <position position="167"/>
    </location>
</feature>
<dbReference type="EMBL" id="KN837269">
    <property type="protein sequence ID" value="KIJ30078.1"/>
    <property type="molecule type" value="Genomic_DNA"/>
</dbReference>
<sequence length="167" mass="18928">RRALHFVDRKGVQDTLDNMFSQPSGSLKTTIVSLIGMGGVGKTQIALDRYHGLWELGQHYMLQEMDKCEGLTLLLGQQWSKENEVLGEKIIELLGQLPLAIDQARAYISQRRLALQDFITEFNIQKAELFKDTPHIWQNRTKSLSGEGNVILNVGTTWEMSLSLLNE</sequence>
<dbReference type="OrthoDB" id="1658288at2759"/>
<dbReference type="HOGENOM" id="CLU_1528824_0_0_1"/>
<dbReference type="Proteomes" id="UP000054279">
    <property type="component" value="Unassembled WGS sequence"/>
</dbReference>
<keyword evidence="2" id="KW-1185">Reference proteome</keyword>
<proteinExistence type="predicted"/>
<gene>
    <name evidence="1" type="ORF">M422DRAFT_109074</name>
</gene>
<evidence type="ECO:0000313" key="1">
    <source>
        <dbReference type="EMBL" id="KIJ30078.1"/>
    </source>
</evidence>
<reference evidence="1 2" key="1">
    <citation type="submission" date="2014-06" db="EMBL/GenBank/DDBJ databases">
        <title>Evolutionary Origins and Diversification of the Mycorrhizal Mutualists.</title>
        <authorList>
            <consortium name="DOE Joint Genome Institute"/>
            <consortium name="Mycorrhizal Genomics Consortium"/>
            <person name="Kohler A."/>
            <person name="Kuo A."/>
            <person name="Nagy L.G."/>
            <person name="Floudas D."/>
            <person name="Copeland A."/>
            <person name="Barry K.W."/>
            <person name="Cichocki N."/>
            <person name="Veneault-Fourrey C."/>
            <person name="LaButti K."/>
            <person name="Lindquist E.A."/>
            <person name="Lipzen A."/>
            <person name="Lundell T."/>
            <person name="Morin E."/>
            <person name="Murat C."/>
            <person name="Riley R."/>
            <person name="Ohm R."/>
            <person name="Sun H."/>
            <person name="Tunlid A."/>
            <person name="Henrissat B."/>
            <person name="Grigoriev I.V."/>
            <person name="Hibbett D.S."/>
            <person name="Martin F."/>
        </authorList>
    </citation>
    <scope>NUCLEOTIDE SEQUENCE [LARGE SCALE GENOMIC DNA]</scope>
    <source>
        <strain evidence="1 2">SS14</strain>
    </source>
</reference>
<accession>A0A0C9TK26</accession>
<name>A0A0C9TK26_SPHS4</name>
<feature type="non-terminal residue" evidence="1">
    <location>
        <position position="1"/>
    </location>
</feature>
<protein>
    <recommendedName>
        <fullName evidence="3">NB-ARC domain-containing protein</fullName>
    </recommendedName>
</protein>